<protein>
    <recommendedName>
        <fullName evidence="3">Cytoplasmic protein</fullName>
    </recommendedName>
</protein>
<organism evidence="1 2">
    <name type="scientific">Candidatus Obscuribacter phosphatis</name>
    <dbReference type="NCBI Taxonomy" id="1906157"/>
    <lineage>
        <taxon>Bacteria</taxon>
        <taxon>Bacillati</taxon>
        <taxon>Candidatus Melainabacteria</taxon>
        <taxon>Candidatus Obscuribacterales</taxon>
        <taxon>Candidatus Obscuribacteraceae</taxon>
        <taxon>Candidatus Obscuribacter</taxon>
    </lineage>
</organism>
<dbReference type="AlphaFoldDB" id="A0A8J7P717"/>
<evidence type="ECO:0000313" key="2">
    <source>
        <dbReference type="Proteomes" id="UP000664277"/>
    </source>
</evidence>
<evidence type="ECO:0000313" key="1">
    <source>
        <dbReference type="EMBL" id="MBN8659281.1"/>
    </source>
</evidence>
<reference evidence="1" key="1">
    <citation type="submission" date="2021-02" db="EMBL/GenBank/DDBJ databases">
        <title>Genome-Resolved Metagenomics of a Microbial Community Performing Photosynthetic Biological Nutrient Removal.</title>
        <authorList>
            <person name="Mcdaniel E.A."/>
        </authorList>
    </citation>
    <scope>NUCLEOTIDE SEQUENCE</scope>
    <source>
        <strain evidence="1">UWPOB_OBS1</strain>
    </source>
</reference>
<name>A0A8J7P717_9BACT</name>
<comment type="caution">
    <text evidence="1">The sequence shown here is derived from an EMBL/GenBank/DDBJ whole genome shotgun (WGS) entry which is preliminary data.</text>
</comment>
<gene>
    <name evidence="1" type="ORF">J0M35_02885</name>
</gene>
<sequence length="131" mass="14888">MTLFRPIVKRLDDFGNAAQRAKIKDYDEMCYWRDTFWNCKAVFDSAGSAVPMDLERAHGFSIFNRQHVLASESCGCFCCLAEFPPSEITQWIDRALTPICPRCGIDSVIGAASGFPITDDFLKTMNKRWFS</sequence>
<accession>A0A8J7P717</accession>
<dbReference type="Proteomes" id="UP000664277">
    <property type="component" value="Unassembled WGS sequence"/>
</dbReference>
<proteinExistence type="predicted"/>
<evidence type="ECO:0008006" key="3">
    <source>
        <dbReference type="Google" id="ProtNLM"/>
    </source>
</evidence>
<dbReference type="EMBL" id="JAFLCK010000002">
    <property type="protein sequence ID" value="MBN8659281.1"/>
    <property type="molecule type" value="Genomic_DNA"/>
</dbReference>